<feature type="domain" description="RagB/SusD" evidence="7">
    <location>
        <begin position="318"/>
        <end position="472"/>
    </location>
</feature>
<dbReference type="RefSeq" id="WP_004344276.1">
    <property type="nucleotide sequence ID" value="NZ_GL586311.1"/>
</dbReference>
<comment type="similarity">
    <text evidence="2">Belongs to the SusD family.</text>
</comment>
<comment type="caution">
    <text evidence="9">The sequence shown here is derived from an EMBL/GenBank/DDBJ whole genome shotgun (WGS) entry which is preliminary data.</text>
</comment>
<dbReference type="GeneID" id="93535380"/>
<dbReference type="GO" id="GO:0009279">
    <property type="term" value="C:cell outer membrane"/>
    <property type="evidence" value="ECO:0007669"/>
    <property type="project" value="UniProtKB-SubCell"/>
</dbReference>
<accession>E6K4A0</accession>
<sequence>MNKLKYIIASLLALMLSGCNSFLELSPKSQVNENGYYKTEEDFTTSMHAVYATLHTIYGPQSLPSYFGECASDNAYCNETAGDYNDKYALTKHQNLTTANAIVLDFWNTYYKAMFKINNVLNKMEGSDFSTKKQIQGECRFIRALYYFDMVRAWGDIPLVLVPVTVAQSYGMARTSTADIYKAIIDDLEFAASNLPPKTSERFAGAATSDAANVLLGKVYLTMGNKEAAKTVLMKEYGKFSLETEYAKLWNPKNKNCRESIFEVQYLGGKSNPYSKYWAVFAPLDNRCVTAWGMGANQVTEDLYQAFEKGDPRREATVQNGYTNTNGNFIADKFFVKWRDNGAELDKLTEAANNNFIILRYADVLLMLTEATGEAKYMNEVRTRAGLPGYGDPNYPTAYNTLEAALQHEEQVEFGGEFHRMFDLLRHGTAMTVINQCSKEHGKITNANQFLLPIPQYVVDQNPTVIRQNNAYK</sequence>
<dbReference type="EMBL" id="AEPD01000010">
    <property type="protein sequence ID" value="EFU31649.1"/>
    <property type="molecule type" value="Genomic_DNA"/>
</dbReference>
<dbReference type="Gene3D" id="1.25.40.390">
    <property type="match status" value="1"/>
</dbReference>
<dbReference type="InterPro" id="IPR033985">
    <property type="entry name" value="SusD-like_N"/>
</dbReference>
<evidence type="ECO:0000259" key="8">
    <source>
        <dbReference type="Pfam" id="PF14322"/>
    </source>
</evidence>
<evidence type="ECO:0000256" key="1">
    <source>
        <dbReference type="ARBA" id="ARBA00004442"/>
    </source>
</evidence>
<dbReference type="STRING" id="873513.HMPREF6485_0423"/>
<evidence type="ECO:0000256" key="4">
    <source>
        <dbReference type="ARBA" id="ARBA00023136"/>
    </source>
</evidence>
<feature type="signal peptide" evidence="6">
    <location>
        <begin position="1"/>
        <end position="21"/>
    </location>
</feature>
<organism evidence="9 10">
    <name type="scientific">Segatella buccae ATCC 33574</name>
    <dbReference type="NCBI Taxonomy" id="873513"/>
    <lineage>
        <taxon>Bacteria</taxon>
        <taxon>Pseudomonadati</taxon>
        <taxon>Bacteroidota</taxon>
        <taxon>Bacteroidia</taxon>
        <taxon>Bacteroidales</taxon>
        <taxon>Prevotellaceae</taxon>
        <taxon>Segatella</taxon>
    </lineage>
</organism>
<dbReference type="Proteomes" id="UP000003112">
    <property type="component" value="Unassembled WGS sequence"/>
</dbReference>
<dbReference type="Pfam" id="PF07980">
    <property type="entry name" value="SusD_RagB"/>
    <property type="match status" value="1"/>
</dbReference>
<name>E6K4A0_9BACT</name>
<comment type="subcellular location">
    <subcellularLocation>
        <location evidence="1">Cell outer membrane</location>
    </subcellularLocation>
</comment>
<gene>
    <name evidence="9" type="ORF">HMPREF6485_0423</name>
</gene>
<evidence type="ECO:0000256" key="3">
    <source>
        <dbReference type="ARBA" id="ARBA00022729"/>
    </source>
</evidence>
<proteinExistence type="inferred from homology"/>
<dbReference type="HOGENOM" id="CLU_015553_1_4_10"/>
<protein>
    <submittedName>
        <fullName evidence="9">SusD family protein</fullName>
    </submittedName>
</protein>
<evidence type="ECO:0000313" key="10">
    <source>
        <dbReference type="Proteomes" id="UP000003112"/>
    </source>
</evidence>
<dbReference type="InterPro" id="IPR012944">
    <property type="entry name" value="SusD_RagB_dom"/>
</dbReference>
<dbReference type="PROSITE" id="PS51257">
    <property type="entry name" value="PROKAR_LIPOPROTEIN"/>
    <property type="match status" value="1"/>
</dbReference>
<keyword evidence="5" id="KW-0998">Cell outer membrane</keyword>
<feature type="chain" id="PRO_5003207245" evidence="6">
    <location>
        <begin position="22"/>
        <end position="473"/>
    </location>
</feature>
<dbReference type="AlphaFoldDB" id="E6K4A0"/>
<dbReference type="InterPro" id="IPR011990">
    <property type="entry name" value="TPR-like_helical_dom_sf"/>
</dbReference>
<keyword evidence="10" id="KW-1185">Reference proteome</keyword>
<evidence type="ECO:0000256" key="5">
    <source>
        <dbReference type="ARBA" id="ARBA00023237"/>
    </source>
</evidence>
<keyword evidence="4" id="KW-0472">Membrane</keyword>
<reference evidence="9 10" key="1">
    <citation type="submission" date="2010-10" db="EMBL/GenBank/DDBJ databases">
        <authorList>
            <person name="Muzny D."/>
            <person name="Qin X."/>
            <person name="Deng J."/>
            <person name="Jiang H."/>
            <person name="Liu Y."/>
            <person name="Qu J."/>
            <person name="Song X.-Z."/>
            <person name="Zhang L."/>
            <person name="Thornton R."/>
            <person name="Coyle M."/>
            <person name="Francisco L."/>
            <person name="Jackson L."/>
            <person name="Javaid M."/>
            <person name="Korchina V."/>
            <person name="Kovar C."/>
            <person name="Mata R."/>
            <person name="Mathew T."/>
            <person name="Ngo R."/>
            <person name="Nguyen L."/>
            <person name="Nguyen N."/>
            <person name="Okwuonu G."/>
            <person name="Ongeri F."/>
            <person name="Pham C."/>
            <person name="Simmons D."/>
            <person name="Wilczek-Boney K."/>
            <person name="Hale W."/>
            <person name="Jakkamsetti A."/>
            <person name="Pham P."/>
            <person name="Ruth R."/>
            <person name="San Lucas F."/>
            <person name="Warren J."/>
            <person name="Zhang J."/>
            <person name="Zhao Z."/>
            <person name="Zhou C."/>
            <person name="Zhu D."/>
            <person name="Lee S."/>
            <person name="Bess C."/>
            <person name="Blankenburg K."/>
            <person name="Forbes L."/>
            <person name="Fu Q."/>
            <person name="Gubbala S."/>
            <person name="Hirani K."/>
            <person name="Jayaseelan J.C."/>
            <person name="Lara F."/>
            <person name="Munidasa M."/>
            <person name="Palculict T."/>
            <person name="Patil S."/>
            <person name="Pu L.-L."/>
            <person name="Saada N."/>
            <person name="Tang L."/>
            <person name="Weissenberger G."/>
            <person name="Zhu Y."/>
            <person name="Hemphill L."/>
            <person name="Shang Y."/>
            <person name="Youmans B."/>
            <person name="Ayvaz T."/>
            <person name="Ross M."/>
            <person name="Santibanez J."/>
            <person name="Aqrawi P."/>
            <person name="Gross S."/>
            <person name="Joshi V."/>
            <person name="Fowler G."/>
            <person name="Nazareth L."/>
            <person name="Reid J."/>
            <person name="Worley K."/>
            <person name="Petrosino J."/>
            <person name="Highlander S."/>
            <person name="Gibbs R."/>
        </authorList>
    </citation>
    <scope>NUCLEOTIDE SEQUENCE [LARGE SCALE GENOMIC DNA]</scope>
    <source>
        <strain evidence="9 10">ATCC 33574</strain>
    </source>
</reference>
<dbReference type="Pfam" id="PF14322">
    <property type="entry name" value="SusD-like_3"/>
    <property type="match status" value="1"/>
</dbReference>
<keyword evidence="3 6" id="KW-0732">Signal</keyword>
<evidence type="ECO:0000256" key="6">
    <source>
        <dbReference type="SAM" id="SignalP"/>
    </source>
</evidence>
<evidence type="ECO:0000259" key="7">
    <source>
        <dbReference type="Pfam" id="PF07980"/>
    </source>
</evidence>
<dbReference type="SUPFAM" id="SSF48452">
    <property type="entry name" value="TPR-like"/>
    <property type="match status" value="1"/>
</dbReference>
<evidence type="ECO:0000313" key="9">
    <source>
        <dbReference type="EMBL" id="EFU31649.1"/>
    </source>
</evidence>
<feature type="domain" description="SusD-like N-terminal" evidence="8">
    <location>
        <begin position="22"/>
        <end position="221"/>
    </location>
</feature>
<dbReference type="eggNOG" id="COG0702">
    <property type="taxonomic scope" value="Bacteria"/>
</dbReference>
<evidence type="ECO:0000256" key="2">
    <source>
        <dbReference type="ARBA" id="ARBA00006275"/>
    </source>
</evidence>